<sequence length="53" mass="5946">MFNVSDSTISPMFVAEDIYDTLFISSYTVLHQDVFLLLSLQSSLHGSSCEGIW</sequence>
<protein>
    <submittedName>
        <fullName evidence="1">Uncharacterized protein</fullName>
    </submittedName>
</protein>
<reference evidence="1" key="1">
    <citation type="submission" date="2014-12" db="EMBL/GenBank/DDBJ databases">
        <title>Insight into the proteome of Arion vulgaris.</title>
        <authorList>
            <person name="Aradska J."/>
            <person name="Bulat T."/>
            <person name="Smidak R."/>
            <person name="Sarate P."/>
            <person name="Gangsoo J."/>
            <person name="Sialana F."/>
            <person name="Bilban M."/>
            <person name="Lubec G."/>
        </authorList>
    </citation>
    <scope>NUCLEOTIDE SEQUENCE</scope>
    <source>
        <tissue evidence="1">Skin</tissue>
    </source>
</reference>
<feature type="non-terminal residue" evidence="1">
    <location>
        <position position="53"/>
    </location>
</feature>
<organism evidence="1">
    <name type="scientific">Arion vulgaris</name>
    <dbReference type="NCBI Taxonomy" id="1028688"/>
    <lineage>
        <taxon>Eukaryota</taxon>
        <taxon>Metazoa</taxon>
        <taxon>Spiralia</taxon>
        <taxon>Lophotrochozoa</taxon>
        <taxon>Mollusca</taxon>
        <taxon>Gastropoda</taxon>
        <taxon>Heterobranchia</taxon>
        <taxon>Euthyneura</taxon>
        <taxon>Panpulmonata</taxon>
        <taxon>Eupulmonata</taxon>
        <taxon>Stylommatophora</taxon>
        <taxon>Helicina</taxon>
        <taxon>Arionoidea</taxon>
        <taxon>Arionidae</taxon>
        <taxon>Arion</taxon>
    </lineage>
</organism>
<dbReference type="EMBL" id="HACG01034803">
    <property type="protein sequence ID" value="CEK81668.1"/>
    <property type="molecule type" value="Transcribed_RNA"/>
</dbReference>
<accession>A0A0B7ALD8</accession>
<proteinExistence type="predicted"/>
<name>A0A0B7ALD8_9EUPU</name>
<dbReference type="AlphaFoldDB" id="A0A0B7ALD8"/>
<gene>
    <name evidence="1" type="primary">ORF127346</name>
</gene>
<evidence type="ECO:0000313" key="1">
    <source>
        <dbReference type="EMBL" id="CEK81668.1"/>
    </source>
</evidence>